<feature type="region of interest" description="Disordered" evidence="1">
    <location>
        <begin position="403"/>
        <end position="445"/>
    </location>
</feature>
<protein>
    <submittedName>
        <fullName evidence="2">Uncharacterized protein</fullName>
    </submittedName>
</protein>
<keyword evidence="3" id="KW-1185">Reference proteome</keyword>
<organism evidence="2 3">
    <name type="scientific">Polychaeton citri CBS 116435</name>
    <dbReference type="NCBI Taxonomy" id="1314669"/>
    <lineage>
        <taxon>Eukaryota</taxon>
        <taxon>Fungi</taxon>
        <taxon>Dikarya</taxon>
        <taxon>Ascomycota</taxon>
        <taxon>Pezizomycotina</taxon>
        <taxon>Dothideomycetes</taxon>
        <taxon>Dothideomycetidae</taxon>
        <taxon>Capnodiales</taxon>
        <taxon>Capnodiaceae</taxon>
        <taxon>Polychaeton</taxon>
    </lineage>
</organism>
<feature type="region of interest" description="Disordered" evidence="1">
    <location>
        <begin position="297"/>
        <end position="318"/>
    </location>
</feature>
<reference evidence="2" key="1">
    <citation type="journal article" date="2020" name="Stud. Mycol.">
        <title>101 Dothideomycetes genomes: a test case for predicting lifestyles and emergence of pathogens.</title>
        <authorList>
            <person name="Haridas S."/>
            <person name="Albert R."/>
            <person name="Binder M."/>
            <person name="Bloem J."/>
            <person name="Labutti K."/>
            <person name="Salamov A."/>
            <person name="Andreopoulos B."/>
            <person name="Baker S."/>
            <person name="Barry K."/>
            <person name="Bills G."/>
            <person name="Bluhm B."/>
            <person name="Cannon C."/>
            <person name="Castanera R."/>
            <person name="Culley D."/>
            <person name="Daum C."/>
            <person name="Ezra D."/>
            <person name="Gonzalez J."/>
            <person name="Henrissat B."/>
            <person name="Kuo A."/>
            <person name="Liang C."/>
            <person name="Lipzen A."/>
            <person name="Lutzoni F."/>
            <person name="Magnuson J."/>
            <person name="Mondo S."/>
            <person name="Nolan M."/>
            <person name="Ohm R."/>
            <person name="Pangilinan J."/>
            <person name="Park H.-J."/>
            <person name="Ramirez L."/>
            <person name="Alfaro M."/>
            <person name="Sun H."/>
            <person name="Tritt A."/>
            <person name="Yoshinaga Y."/>
            <person name="Zwiers L.-H."/>
            <person name="Turgeon B."/>
            <person name="Goodwin S."/>
            <person name="Spatafora J."/>
            <person name="Crous P."/>
            <person name="Grigoriev I."/>
        </authorList>
    </citation>
    <scope>NUCLEOTIDE SEQUENCE</scope>
    <source>
        <strain evidence="2">CBS 116435</strain>
    </source>
</reference>
<proteinExistence type="predicted"/>
<accession>A0A9P4QB90</accession>
<gene>
    <name evidence="2" type="ORF">K431DRAFT_293925</name>
</gene>
<dbReference type="Proteomes" id="UP000799441">
    <property type="component" value="Unassembled WGS sequence"/>
</dbReference>
<dbReference type="EMBL" id="MU003787">
    <property type="protein sequence ID" value="KAF2721791.1"/>
    <property type="molecule type" value="Genomic_DNA"/>
</dbReference>
<evidence type="ECO:0000256" key="1">
    <source>
        <dbReference type="SAM" id="MobiDB-lite"/>
    </source>
</evidence>
<evidence type="ECO:0000313" key="2">
    <source>
        <dbReference type="EMBL" id="KAF2721791.1"/>
    </source>
</evidence>
<name>A0A9P4QB90_9PEZI</name>
<sequence length="445" mass="49369">MAHRPSVSLAGLLRRRVSTTEPPKARDYVRVLSIVPLFLAPQPNKPLKHGYLHNWSRSVRDVEAYKSFHENHDRLRAEGVSRKLLIRLLTNLPKLQKLTLTESIDALPFEANTIGFSKLLRLTGVSVMDLSATQYIDHGLGDLSSDVWSTMLQAMGKATLKELHCLNVDCAAGFPWIRFKQLRLGALKAAHLEKALARVQSLSIGIDICLSSTDHETKNIHRIYALVPPFASAFSNINTLHLTLTKPKTETLQAAANGTSVATTSEGNLKGFLSEMERLKFLEGFDLSGCAEVIEYADDHPHPNHPERNSRGTHTRDCSTNEVAKFPDYNDSPYVCPGSSSKHEREYFVCLRGKHVREMLAIFMKERNLEDFYGHNFLGVVNNVFAPTIPIPLNHLMDVRTNQGAQHGPSLAGNTAQHGTGHDNNEANGQGADRSLPHPPACSQQ</sequence>
<evidence type="ECO:0000313" key="3">
    <source>
        <dbReference type="Proteomes" id="UP000799441"/>
    </source>
</evidence>
<dbReference type="AlphaFoldDB" id="A0A9P4QB90"/>
<comment type="caution">
    <text evidence="2">The sequence shown here is derived from an EMBL/GenBank/DDBJ whole genome shotgun (WGS) entry which is preliminary data.</text>
</comment>